<gene>
    <name evidence="4" type="ORF">BME96_01300</name>
</gene>
<dbReference type="EMBL" id="CP017962">
    <property type="protein sequence ID" value="APC46909.1"/>
    <property type="molecule type" value="Genomic_DNA"/>
</dbReference>
<dbReference type="PANTHER" id="PTHR43644:SF1">
    <property type="entry name" value="NAD(P)H-FLAVIN REDUCTASE"/>
    <property type="match status" value="1"/>
</dbReference>
<dbReference type="InterPro" id="IPR001041">
    <property type="entry name" value="2Fe-2S_ferredoxin-type"/>
</dbReference>
<dbReference type="Gene3D" id="3.10.20.30">
    <property type="match status" value="1"/>
</dbReference>
<dbReference type="PANTHER" id="PTHR43644">
    <property type="entry name" value="NA(+)-TRANSLOCATING NADH-QUINONE REDUCTASE SUBUNIT"/>
    <property type="match status" value="1"/>
</dbReference>
<dbReference type="SUPFAM" id="SSF54292">
    <property type="entry name" value="2Fe-2S ferredoxin-like"/>
    <property type="match status" value="1"/>
</dbReference>
<dbReference type="PROSITE" id="PS51085">
    <property type="entry name" value="2FE2S_FER_2"/>
    <property type="match status" value="1"/>
</dbReference>
<dbReference type="InterPro" id="IPR012675">
    <property type="entry name" value="Beta-grasp_dom_sf"/>
</dbReference>
<protein>
    <recommendedName>
        <fullName evidence="3">2Fe-2S ferredoxin-type domain-containing protein</fullName>
    </recommendedName>
</protein>
<name>A0AAC9IWY4_VIRHA</name>
<dbReference type="InterPro" id="IPR036010">
    <property type="entry name" value="2Fe-2S_ferredoxin-like_sf"/>
</dbReference>
<proteinExistence type="predicted"/>
<dbReference type="CDD" id="cd00207">
    <property type="entry name" value="fer2"/>
    <property type="match status" value="1"/>
</dbReference>
<dbReference type="Pfam" id="PF00111">
    <property type="entry name" value="Fer2"/>
    <property type="match status" value="1"/>
</dbReference>
<reference evidence="4 5" key="1">
    <citation type="submission" date="2016-11" db="EMBL/GenBank/DDBJ databases">
        <title>Complete genome sequencing of Virgibacillus halodenitrificans PDB-F2.</title>
        <authorList>
            <person name="Sun Z."/>
            <person name="Zhou Y."/>
            <person name="Li H."/>
        </authorList>
    </citation>
    <scope>NUCLEOTIDE SEQUENCE [LARGE SCALE GENOMIC DNA]</scope>
    <source>
        <strain evidence="4 5">PDB-F2</strain>
    </source>
</reference>
<sequence length="113" mass="12381">MPSITFYNGTSLLKKIEATKGRTILAIAKQGRVALRHKCGGKASCLTCKVTIPNQSAVSAPEPKEARKLGESNLEKGIRLSCQTRVYGDIEAVIPEDPYKARIRALLEQARQE</sequence>
<dbReference type="Proteomes" id="UP000182945">
    <property type="component" value="Chromosome"/>
</dbReference>
<dbReference type="RefSeq" id="WP_071648079.1">
    <property type="nucleotide sequence ID" value="NZ_CP017962.1"/>
</dbReference>
<evidence type="ECO:0000313" key="5">
    <source>
        <dbReference type="Proteomes" id="UP000182945"/>
    </source>
</evidence>
<keyword evidence="2" id="KW-0274">FAD</keyword>
<dbReference type="GO" id="GO:0051536">
    <property type="term" value="F:iron-sulfur cluster binding"/>
    <property type="evidence" value="ECO:0007669"/>
    <property type="project" value="InterPro"/>
</dbReference>
<accession>A0AAC9IWY4</accession>
<keyword evidence="1" id="KW-0285">Flavoprotein</keyword>
<organism evidence="4 5">
    <name type="scientific">Virgibacillus halodenitrificans</name>
    <name type="common">Bacillus halodenitrificans</name>
    <dbReference type="NCBI Taxonomy" id="1482"/>
    <lineage>
        <taxon>Bacteria</taxon>
        <taxon>Bacillati</taxon>
        <taxon>Bacillota</taxon>
        <taxon>Bacilli</taxon>
        <taxon>Bacillales</taxon>
        <taxon>Bacillaceae</taxon>
        <taxon>Virgibacillus</taxon>
    </lineage>
</organism>
<evidence type="ECO:0000259" key="3">
    <source>
        <dbReference type="PROSITE" id="PS51085"/>
    </source>
</evidence>
<evidence type="ECO:0000256" key="2">
    <source>
        <dbReference type="ARBA" id="ARBA00022827"/>
    </source>
</evidence>
<dbReference type="AlphaFoldDB" id="A0AAC9IWY4"/>
<feature type="domain" description="2Fe-2S ferredoxin-type" evidence="3">
    <location>
        <begin position="2"/>
        <end position="98"/>
    </location>
</feature>
<evidence type="ECO:0000313" key="4">
    <source>
        <dbReference type="EMBL" id="APC46909.1"/>
    </source>
</evidence>
<dbReference type="KEGG" id="vhl:BME96_01300"/>
<dbReference type="GeneID" id="71513013"/>
<evidence type="ECO:0000256" key="1">
    <source>
        <dbReference type="ARBA" id="ARBA00022630"/>
    </source>
</evidence>